<sequence length="51" mass="5064">MSCRCDAPSAPVSGIPSTGGTRGRPAGVGTVAGLRLQVAPASKGLSLRRSR</sequence>
<evidence type="ECO:0000256" key="1">
    <source>
        <dbReference type="SAM" id="MobiDB-lite"/>
    </source>
</evidence>
<keyword evidence="3" id="KW-1185">Reference proteome</keyword>
<feature type="region of interest" description="Disordered" evidence="1">
    <location>
        <begin position="1"/>
        <end position="28"/>
    </location>
</feature>
<protein>
    <submittedName>
        <fullName evidence="2">Uncharacterized protein</fullName>
    </submittedName>
</protein>
<dbReference type="STRING" id="445710.ATSB10_36680"/>
<dbReference type="AlphaFoldDB" id="A0A160N636"/>
<evidence type="ECO:0000313" key="3">
    <source>
        <dbReference type="Proteomes" id="UP000077255"/>
    </source>
</evidence>
<organism evidence="2 3">
    <name type="scientific">Dyella thiooxydans</name>
    <dbReference type="NCBI Taxonomy" id="445710"/>
    <lineage>
        <taxon>Bacteria</taxon>
        <taxon>Pseudomonadati</taxon>
        <taxon>Pseudomonadota</taxon>
        <taxon>Gammaproteobacteria</taxon>
        <taxon>Lysobacterales</taxon>
        <taxon>Rhodanobacteraceae</taxon>
        <taxon>Dyella</taxon>
    </lineage>
</organism>
<dbReference type="PATRIC" id="fig|445710.3.peg.3667"/>
<accession>A0A160N636</accession>
<proteinExistence type="predicted"/>
<dbReference type="KEGG" id="dtx:ATSB10_36680"/>
<evidence type="ECO:0000313" key="2">
    <source>
        <dbReference type="EMBL" id="AND71122.1"/>
    </source>
</evidence>
<dbReference type="Proteomes" id="UP000077255">
    <property type="component" value="Chromosome"/>
</dbReference>
<name>A0A160N636_9GAMM</name>
<gene>
    <name evidence="2" type="ORF">ATSB10_36680</name>
</gene>
<dbReference type="EMBL" id="CP014841">
    <property type="protein sequence ID" value="AND71122.1"/>
    <property type="molecule type" value="Genomic_DNA"/>
</dbReference>
<reference evidence="2 3" key="1">
    <citation type="submission" date="2016-02" db="EMBL/GenBank/DDBJ databases">
        <title>Complete genome sequencing and analysis of ATSB10, Dyella thiooxydans isolated from rhizosphere soil of sunflower (Helianthus annuus L.).</title>
        <authorList>
            <person name="Lee Y."/>
            <person name="Hwangbo K."/>
            <person name="Chung H."/>
            <person name="Yoo J."/>
            <person name="Kim K.Y."/>
            <person name="Sa T.M."/>
            <person name="Um Y."/>
            <person name="Madhaiyan M."/>
        </authorList>
    </citation>
    <scope>NUCLEOTIDE SEQUENCE [LARGE SCALE GENOMIC DNA]</scope>
    <source>
        <strain evidence="2 3">ATSB10</strain>
    </source>
</reference>